<dbReference type="InterPro" id="IPR051598">
    <property type="entry name" value="TSUP/Inactive_protease-like"/>
</dbReference>
<dbReference type="Proteomes" id="UP000678281">
    <property type="component" value="Unassembled WGS sequence"/>
</dbReference>
<reference evidence="6" key="1">
    <citation type="submission" date="2021-04" db="EMBL/GenBank/DDBJ databases">
        <title>Devosia litorisediminis sp. nov., isolated from a sand dune.</title>
        <authorList>
            <person name="Park S."/>
            <person name="Yoon J.-H."/>
        </authorList>
    </citation>
    <scope>NUCLEOTIDE SEQUENCE</scope>
    <source>
        <strain evidence="6">BSSL-BM10</strain>
    </source>
</reference>
<evidence type="ECO:0000313" key="6">
    <source>
        <dbReference type="EMBL" id="MBS3848528.1"/>
    </source>
</evidence>
<keyword evidence="7" id="KW-1185">Reference proteome</keyword>
<name>A0A942I661_9HYPH</name>
<dbReference type="InterPro" id="IPR002781">
    <property type="entry name" value="TM_pro_TauE-like"/>
</dbReference>
<protein>
    <recommendedName>
        <fullName evidence="5">Probable membrane transporter protein</fullName>
    </recommendedName>
</protein>
<feature type="transmembrane region" description="Helical" evidence="5">
    <location>
        <begin position="214"/>
        <end position="233"/>
    </location>
</feature>
<evidence type="ECO:0000256" key="5">
    <source>
        <dbReference type="RuleBase" id="RU363041"/>
    </source>
</evidence>
<organism evidence="6 7">
    <name type="scientific">Devosia litorisediminis</name>
    <dbReference type="NCBI Taxonomy" id="2829817"/>
    <lineage>
        <taxon>Bacteria</taxon>
        <taxon>Pseudomonadati</taxon>
        <taxon>Pseudomonadota</taxon>
        <taxon>Alphaproteobacteria</taxon>
        <taxon>Hyphomicrobiales</taxon>
        <taxon>Devosiaceae</taxon>
        <taxon>Devosia</taxon>
    </lineage>
</organism>
<dbReference type="GO" id="GO:0005886">
    <property type="term" value="C:plasma membrane"/>
    <property type="evidence" value="ECO:0007669"/>
    <property type="project" value="UniProtKB-SubCell"/>
</dbReference>
<accession>A0A942I661</accession>
<dbReference type="AlphaFoldDB" id="A0A942I661"/>
<evidence type="ECO:0000256" key="4">
    <source>
        <dbReference type="ARBA" id="ARBA00023136"/>
    </source>
</evidence>
<proteinExistence type="inferred from homology"/>
<keyword evidence="4 5" id="KW-0472">Membrane</keyword>
<dbReference type="RefSeq" id="WP_212658068.1">
    <property type="nucleotide sequence ID" value="NZ_JAGXTP010000001.1"/>
</dbReference>
<dbReference type="PANTHER" id="PTHR43701:SF2">
    <property type="entry name" value="MEMBRANE TRANSPORTER PROTEIN YJNA-RELATED"/>
    <property type="match status" value="1"/>
</dbReference>
<dbReference type="PANTHER" id="PTHR43701">
    <property type="entry name" value="MEMBRANE TRANSPORTER PROTEIN MJ0441-RELATED"/>
    <property type="match status" value="1"/>
</dbReference>
<gene>
    <name evidence="6" type="ORF">KD146_07415</name>
</gene>
<comment type="caution">
    <text evidence="6">The sequence shown here is derived from an EMBL/GenBank/DDBJ whole genome shotgun (WGS) entry which is preliminary data.</text>
</comment>
<keyword evidence="5" id="KW-1003">Cell membrane</keyword>
<evidence type="ECO:0000313" key="7">
    <source>
        <dbReference type="Proteomes" id="UP000678281"/>
    </source>
</evidence>
<feature type="transmembrane region" description="Helical" evidence="5">
    <location>
        <begin position="144"/>
        <end position="176"/>
    </location>
</feature>
<keyword evidence="3 5" id="KW-1133">Transmembrane helix</keyword>
<feature type="transmembrane region" description="Helical" evidence="5">
    <location>
        <begin position="72"/>
        <end position="94"/>
    </location>
</feature>
<feature type="transmembrane region" description="Helical" evidence="5">
    <location>
        <begin position="182"/>
        <end position="207"/>
    </location>
</feature>
<evidence type="ECO:0000256" key="3">
    <source>
        <dbReference type="ARBA" id="ARBA00022989"/>
    </source>
</evidence>
<evidence type="ECO:0000256" key="2">
    <source>
        <dbReference type="ARBA" id="ARBA00022692"/>
    </source>
</evidence>
<feature type="transmembrane region" description="Helical" evidence="5">
    <location>
        <begin position="106"/>
        <end position="124"/>
    </location>
</feature>
<feature type="transmembrane region" description="Helical" evidence="5">
    <location>
        <begin position="239"/>
        <end position="258"/>
    </location>
</feature>
<comment type="subcellular location">
    <subcellularLocation>
        <location evidence="5">Cell membrane</location>
        <topology evidence="5">Multi-pass membrane protein</topology>
    </subcellularLocation>
    <subcellularLocation>
        <location evidence="1">Membrane</location>
        <topology evidence="1">Multi-pass membrane protein</topology>
    </subcellularLocation>
</comment>
<dbReference type="EMBL" id="JAGXTP010000001">
    <property type="protein sequence ID" value="MBS3848528.1"/>
    <property type="molecule type" value="Genomic_DNA"/>
</dbReference>
<evidence type="ECO:0000256" key="1">
    <source>
        <dbReference type="ARBA" id="ARBA00004141"/>
    </source>
</evidence>
<dbReference type="Pfam" id="PF01925">
    <property type="entry name" value="TauE"/>
    <property type="match status" value="1"/>
</dbReference>
<sequence>MPIIDPLYSLAGFVVGSIVGVTGVGGGSLMTPLLILLFGVHPTTAIGTDLLFAAATKTAGSTIHGLRRSIDWGVLALLALGSIPGALVSVWALSSSDLDMEGLARWLSTVLGIMLLITAATILFRDRLLSVGQSGKARPRHERVFSTIIFGFVIGVLVSIASIGAGAIGVAVLMIIYPRMPILRIVATDIAHAVPLTLVAGIGHWAIGNVDWSMLVSLLVGSIPGILIASHFAHKIPDLVIRWTLSTVLAVVGCKLLFS</sequence>
<keyword evidence="2 5" id="KW-0812">Transmembrane</keyword>
<feature type="transmembrane region" description="Helical" evidence="5">
    <location>
        <begin position="7"/>
        <end position="27"/>
    </location>
</feature>
<feature type="transmembrane region" description="Helical" evidence="5">
    <location>
        <begin position="33"/>
        <end position="52"/>
    </location>
</feature>
<comment type="similarity">
    <text evidence="5">Belongs to the 4-toluene sulfonate uptake permease (TSUP) (TC 2.A.102) family.</text>
</comment>